<dbReference type="RefSeq" id="XP_041189047.1">
    <property type="nucleotide sequence ID" value="XM_041340832.1"/>
</dbReference>
<dbReference type="OrthoDB" id="2676384at2759"/>
<reference evidence="1" key="1">
    <citation type="journal article" date="2020" name="New Phytol.">
        <title>Comparative genomics reveals dynamic genome evolution in host specialist ectomycorrhizal fungi.</title>
        <authorList>
            <person name="Lofgren L.A."/>
            <person name="Nguyen N.H."/>
            <person name="Vilgalys R."/>
            <person name="Ruytinx J."/>
            <person name="Liao H.L."/>
            <person name="Branco S."/>
            <person name="Kuo A."/>
            <person name="LaButti K."/>
            <person name="Lipzen A."/>
            <person name="Andreopoulos W."/>
            <person name="Pangilinan J."/>
            <person name="Riley R."/>
            <person name="Hundley H."/>
            <person name="Na H."/>
            <person name="Barry K."/>
            <person name="Grigoriev I.V."/>
            <person name="Stajich J.E."/>
            <person name="Kennedy P.G."/>
        </authorList>
    </citation>
    <scope>NUCLEOTIDE SEQUENCE</scope>
    <source>
        <strain evidence="1">MN1</strain>
    </source>
</reference>
<gene>
    <name evidence="1" type="ORF">BJ212DRAFT_1484642</name>
</gene>
<sequence length="76" mass="8645">MINFLEVLSTVNVLVPLLLLSDFLSYFLPEGLEVFILAILATRMHLHLWHMDQHVDGSDIVVWVSMSHTSPADRTV</sequence>
<proteinExistence type="predicted"/>
<evidence type="ECO:0000313" key="1">
    <source>
        <dbReference type="EMBL" id="KAG1809138.1"/>
    </source>
</evidence>
<evidence type="ECO:0000313" key="2">
    <source>
        <dbReference type="Proteomes" id="UP000807769"/>
    </source>
</evidence>
<dbReference type="EMBL" id="JABBWG010000035">
    <property type="protein sequence ID" value="KAG1809138.1"/>
    <property type="molecule type" value="Genomic_DNA"/>
</dbReference>
<accession>A0A9P7E298</accession>
<organism evidence="1 2">
    <name type="scientific">Suillus subaureus</name>
    <dbReference type="NCBI Taxonomy" id="48587"/>
    <lineage>
        <taxon>Eukaryota</taxon>
        <taxon>Fungi</taxon>
        <taxon>Dikarya</taxon>
        <taxon>Basidiomycota</taxon>
        <taxon>Agaricomycotina</taxon>
        <taxon>Agaricomycetes</taxon>
        <taxon>Agaricomycetidae</taxon>
        <taxon>Boletales</taxon>
        <taxon>Suillineae</taxon>
        <taxon>Suillaceae</taxon>
        <taxon>Suillus</taxon>
    </lineage>
</organism>
<dbReference type="Proteomes" id="UP000807769">
    <property type="component" value="Unassembled WGS sequence"/>
</dbReference>
<dbReference type="GeneID" id="64634848"/>
<name>A0A9P7E298_9AGAM</name>
<comment type="caution">
    <text evidence="1">The sequence shown here is derived from an EMBL/GenBank/DDBJ whole genome shotgun (WGS) entry which is preliminary data.</text>
</comment>
<dbReference type="AlphaFoldDB" id="A0A9P7E298"/>
<protein>
    <submittedName>
        <fullName evidence="1">Uncharacterized protein</fullName>
    </submittedName>
</protein>
<keyword evidence="2" id="KW-1185">Reference proteome</keyword>